<sequence>MRHSREHFCANIPRNWLSAGSSARTMLLCGPARRMLSTRQLEFHRVPPTPLSSWAQMQSVMSPLLYKNLLAWIDDRSSMLGRPQNSWTQCVCFSKY</sequence>
<dbReference type="Proteomes" id="UP001146120">
    <property type="component" value="Unassembled WGS sequence"/>
</dbReference>
<gene>
    <name evidence="1" type="ORF">N0F65_000042</name>
</gene>
<accession>A0AAV2YN27</accession>
<evidence type="ECO:0000313" key="1">
    <source>
        <dbReference type="EMBL" id="DAZ96047.1"/>
    </source>
</evidence>
<reference evidence="1" key="1">
    <citation type="submission" date="2022-11" db="EMBL/GenBank/DDBJ databases">
        <authorList>
            <person name="Morgan W.R."/>
            <person name="Tartar A."/>
        </authorList>
    </citation>
    <scope>NUCLEOTIDE SEQUENCE</scope>
    <source>
        <strain evidence="1">ARSEF 373</strain>
    </source>
</reference>
<evidence type="ECO:0000313" key="2">
    <source>
        <dbReference type="Proteomes" id="UP001146120"/>
    </source>
</evidence>
<dbReference type="AlphaFoldDB" id="A0AAV2YN27"/>
<reference evidence="1" key="2">
    <citation type="journal article" date="2023" name="Microbiol Resour">
        <title>Decontamination and Annotation of the Draft Genome Sequence of the Oomycete Lagenidium giganteum ARSEF 373.</title>
        <authorList>
            <person name="Morgan W.R."/>
            <person name="Tartar A."/>
        </authorList>
    </citation>
    <scope>NUCLEOTIDE SEQUENCE</scope>
    <source>
        <strain evidence="1">ARSEF 373</strain>
    </source>
</reference>
<name>A0AAV2YN27_9STRA</name>
<dbReference type="EMBL" id="DAKRPA010000180">
    <property type="protein sequence ID" value="DAZ96047.1"/>
    <property type="molecule type" value="Genomic_DNA"/>
</dbReference>
<proteinExistence type="predicted"/>
<comment type="caution">
    <text evidence="1">The sequence shown here is derived from an EMBL/GenBank/DDBJ whole genome shotgun (WGS) entry which is preliminary data.</text>
</comment>
<keyword evidence="2" id="KW-1185">Reference proteome</keyword>
<protein>
    <submittedName>
        <fullName evidence="1">Uncharacterized protein</fullName>
    </submittedName>
</protein>
<organism evidence="1 2">
    <name type="scientific">Lagenidium giganteum</name>
    <dbReference type="NCBI Taxonomy" id="4803"/>
    <lineage>
        <taxon>Eukaryota</taxon>
        <taxon>Sar</taxon>
        <taxon>Stramenopiles</taxon>
        <taxon>Oomycota</taxon>
        <taxon>Peronosporomycetes</taxon>
        <taxon>Pythiales</taxon>
        <taxon>Pythiaceae</taxon>
    </lineage>
</organism>